<dbReference type="Gene3D" id="1.10.490.10">
    <property type="entry name" value="Globins"/>
    <property type="match status" value="1"/>
</dbReference>
<dbReference type="STRING" id="7222.B4JH50"/>
<dbReference type="SUPFAM" id="SSF46458">
    <property type="entry name" value="Globin-like"/>
    <property type="match status" value="1"/>
</dbReference>
<dbReference type="AlphaFoldDB" id="B4JH50"/>
<dbReference type="CDD" id="cd01040">
    <property type="entry name" value="Mb-like"/>
    <property type="match status" value="1"/>
</dbReference>
<dbReference type="GO" id="GO:0019825">
    <property type="term" value="F:oxygen binding"/>
    <property type="evidence" value="ECO:0007669"/>
    <property type="project" value="InterPro"/>
</dbReference>
<organism evidence="2">
    <name type="scientific">Drosophila grimshawi</name>
    <name type="common">Hawaiian fruit fly</name>
    <name type="synonym">Idiomyia grimshawi</name>
    <dbReference type="NCBI Taxonomy" id="7222"/>
    <lineage>
        <taxon>Eukaryota</taxon>
        <taxon>Metazoa</taxon>
        <taxon>Ecdysozoa</taxon>
        <taxon>Arthropoda</taxon>
        <taxon>Hexapoda</taxon>
        <taxon>Insecta</taxon>
        <taxon>Pterygota</taxon>
        <taxon>Neoptera</taxon>
        <taxon>Endopterygota</taxon>
        <taxon>Diptera</taxon>
        <taxon>Brachycera</taxon>
        <taxon>Muscomorpha</taxon>
        <taxon>Ephydroidea</taxon>
        <taxon>Drosophilidae</taxon>
        <taxon>Drosophila</taxon>
        <taxon>Hawaiian Drosophila</taxon>
    </lineage>
</organism>
<reference evidence="1 2" key="1">
    <citation type="journal article" date="2007" name="Nature">
        <title>Evolution of genes and genomes on the Drosophila phylogeny.</title>
        <authorList>
            <consortium name="Drosophila 12 Genomes Consortium"/>
            <person name="Clark A.G."/>
            <person name="Eisen M.B."/>
            <person name="Smith D.R."/>
            <person name="Bergman C.M."/>
            <person name="Oliver B."/>
            <person name="Markow T.A."/>
            <person name="Kaufman T.C."/>
            <person name="Kellis M."/>
            <person name="Gelbart W."/>
            <person name="Iyer V.N."/>
            <person name="Pollard D.A."/>
            <person name="Sackton T.B."/>
            <person name="Larracuente A.M."/>
            <person name="Singh N.D."/>
            <person name="Abad J.P."/>
            <person name="Abt D.N."/>
            <person name="Adryan B."/>
            <person name="Aguade M."/>
            <person name="Akashi H."/>
            <person name="Anderson W.W."/>
            <person name="Aquadro C.F."/>
            <person name="Ardell D.H."/>
            <person name="Arguello R."/>
            <person name="Artieri C.G."/>
            <person name="Barbash D.A."/>
            <person name="Barker D."/>
            <person name="Barsanti P."/>
            <person name="Batterham P."/>
            <person name="Batzoglou S."/>
            <person name="Begun D."/>
            <person name="Bhutkar A."/>
            <person name="Blanco E."/>
            <person name="Bosak S.A."/>
            <person name="Bradley R.K."/>
            <person name="Brand A.D."/>
            <person name="Brent M.R."/>
            <person name="Brooks A.N."/>
            <person name="Brown R.H."/>
            <person name="Butlin R.K."/>
            <person name="Caggese C."/>
            <person name="Calvi B.R."/>
            <person name="Bernardo de Carvalho A."/>
            <person name="Caspi A."/>
            <person name="Castrezana S."/>
            <person name="Celniker S.E."/>
            <person name="Chang J.L."/>
            <person name="Chapple C."/>
            <person name="Chatterji S."/>
            <person name="Chinwalla A."/>
            <person name="Civetta A."/>
            <person name="Clifton S.W."/>
            <person name="Comeron J.M."/>
            <person name="Costello J.C."/>
            <person name="Coyne J.A."/>
            <person name="Daub J."/>
            <person name="David R.G."/>
            <person name="Delcher A.L."/>
            <person name="Delehaunty K."/>
            <person name="Do C.B."/>
            <person name="Ebling H."/>
            <person name="Edwards K."/>
            <person name="Eickbush T."/>
            <person name="Evans J.D."/>
            <person name="Filipski A."/>
            <person name="Findeiss S."/>
            <person name="Freyhult E."/>
            <person name="Fulton L."/>
            <person name="Fulton R."/>
            <person name="Garcia A.C."/>
            <person name="Gardiner A."/>
            <person name="Garfield D.A."/>
            <person name="Garvin B.E."/>
            <person name="Gibson G."/>
            <person name="Gilbert D."/>
            <person name="Gnerre S."/>
            <person name="Godfrey J."/>
            <person name="Good R."/>
            <person name="Gotea V."/>
            <person name="Gravely B."/>
            <person name="Greenberg A.J."/>
            <person name="Griffiths-Jones S."/>
            <person name="Gross S."/>
            <person name="Guigo R."/>
            <person name="Gustafson E.A."/>
            <person name="Haerty W."/>
            <person name="Hahn M.W."/>
            <person name="Halligan D.L."/>
            <person name="Halpern A.L."/>
            <person name="Halter G.M."/>
            <person name="Han M.V."/>
            <person name="Heger A."/>
            <person name="Hillier L."/>
            <person name="Hinrichs A.S."/>
            <person name="Holmes I."/>
            <person name="Hoskins R.A."/>
            <person name="Hubisz M.J."/>
            <person name="Hultmark D."/>
            <person name="Huntley M.A."/>
            <person name="Jaffe D.B."/>
            <person name="Jagadeeshan S."/>
            <person name="Jeck W.R."/>
            <person name="Johnson J."/>
            <person name="Jones C.D."/>
            <person name="Jordan W.C."/>
            <person name="Karpen G.H."/>
            <person name="Kataoka E."/>
            <person name="Keightley P.D."/>
            <person name="Kheradpour P."/>
            <person name="Kirkness E.F."/>
            <person name="Koerich L.B."/>
            <person name="Kristiansen K."/>
            <person name="Kudrna D."/>
            <person name="Kulathinal R.J."/>
            <person name="Kumar S."/>
            <person name="Kwok R."/>
            <person name="Lander E."/>
            <person name="Langley C.H."/>
            <person name="Lapoint R."/>
            <person name="Lazzaro B.P."/>
            <person name="Lee S.J."/>
            <person name="Levesque L."/>
            <person name="Li R."/>
            <person name="Lin C.F."/>
            <person name="Lin M.F."/>
            <person name="Lindblad-Toh K."/>
            <person name="Llopart A."/>
            <person name="Long M."/>
            <person name="Low L."/>
            <person name="Lozovsky E."/>
            <person name="Lu J."/>
            <person name="Luo M."/>
            <person name="Machado C.A."/>
            <person name="Makalowski W."/>
            <person name="Marzo M."/>
            <person name="Matsuda M."/>
            <person name="Matzkin L."/>
            <person name="McAllister B."/>
            <person name="McBride C.S."/>
            <person name="McKernan B."/>
            <person name="McKernan K."/>
            <person name="Mendez-Lago M."/>
            <person name="Minx P."/>
            <person name="Mollenhauer M.U."/>
            <person name="Montooth K."/>
            <person name="Mount S.M."/>
            <person name="Mu X."/>
            <person name="Myers E."/>
            <person name="Negre B."/>
            <person name="Newfeld S."/>
            <person name="Nielsen R."/>
            <person name="Noor M.A."/>
            <person name="O'Grady P."/>
            <person name="Pachter L."/>
            <person name="Papaceit M."/>
            <person name="Parisi M.J."/>
            <person name="Parisi M."/>
            <person name="Parts L."/>
            <person name="Pedersen J.S."/>
            <person name="Pesole G."/>
            <person name="Phillippy A.M."/>
            <person name="Ponting C.P."/>
            <person name="Pop M."/>
            <person name="Porcelli D."/>
            <person name="Powell J.R."/>
            <person name="Prohaska S."/>
            <person name="Pruitt K."/>
            <person name="Puig M."/>
            <person name="Quesneville H."/>
            <person name="Ram K.R."/>
            <person name="Rand D."/>
            <person name="Rasmussen M.D."/>
            <person name="Reed L.K."/>
            <person name="Reenan R."/>
            <person name="Reily A."/>
            <person name="Remington K.A."/>
            <person name="Rieger T.T."/>
            <person name="Ritchie M.G."/>
            <person name="Robin C."/>
            <person name="Rogers Y.H."/>
            <person name="Rohde C."/>
            <person name="Rozas J."/>
            <person name="Rubenfield M.J."/>
            <person name="Ruiz A."/>
            <person name="Russo S."/>
            <person name="Salzberg S.L."/>
            <person name="Sanchez-Gracia A."/>
            <person name="Saranga D.J."/>
            <person name="Sato H."/>
            <person name="Schaeffer S.W."/>
            <person name="Schatz M.C."/>
            <person name="Schlenke T."/>
            <person name="Schwartz R."/>
            <person name="Segarra C."/>
            <person name="Singh R.S."/>
            <person name="Sirot L."/>
            <person name="Sirota M."/>
            <person name="Sisneros N.B."/>
            <person name="Smith C.D."/>
            <person name="Smith T.F."/>
            <person name="Spieth J."/>
            <person name="Stage D.E."/>
            <person name="Stark A."/>
            <person name="Stephan W."/>
            <person name="Strausberg R.L."/>
            <person name="Strempel S."/>
            <person name="Sturgill D."/>
            <person name="Sutton G."/>
            <person name="Sutton G.G."/>
            <person name="Tao W."/>
            <person name="Teichmann S."/>
            <person name="Tobari Y.N."/>
            <person name="Tomimura Y."/>
            <person name="Tsolas J.M."/>
            <person name="Valente V.L."/>
            <person name="Venter E."/>
            <person name="Venter J.C."/>
            <person name="Vicario S."/>
            <person name="Vieira F.G."/>
            <person name="Vilella A.J."/>
            <person name="Villasante A."/>
            <person name="Walenz B."/>
            <person name="Wang J."/>
            <person name="Wasserman M."/>
            <person name="Watts T."/>
            <person name="Wilson D."/>
            <person name="Wilson R.K."/>
            <person name="Wing R.A."/>
            <person name="Wolfner M.F."/>
            <person name="Wong A."/>
            <person name="Wong G.K."/>
            <person name="Wu C.I."/>
            <person name="Wu G."/>
            <person name="Yamamoto D."/>
            <person name="Yang H.P."/>
            <person name="Yang S.P."/>
            <person name="Yorke J.A."/>
            <person name="Yoshida K."/>
            <person name="Zdobnov E."/>
            <person name="Zhang P."/>
            <person name="Zhang Y."/>
            <person name="Zimin A.V."/>
            <person name="Baldwin J."/>
            <person name="Abdouelleil A."/>
            <person name="Abdulkadir J."/>
            <person name="Abebe A."/>
            <person name="Abera B."/>
            <person name="Abreu J."/>
            <person name="Acer S.C."/>
            <person name="Aftuck L."/>
            <person name="Alexander A."/>
            <person name="An P."/>
            <person name="Anderson E."/>
            <person name="Anderson S."/>
            <person name="Arachi H."/>
            <person name="Azer M."/>
            <person name="Bachantsang P."/>
            <person name="Barry A."/>
            <person name="Bayul T."/>
            <person name="Berlin A."/>
            <person name="Bessette D."/>
            <person name="Bloom T."/>
            <person name="Blye J."/>
            <person name="Boguslavskiy L."/>
            <person name="Bonnet C."/>
            <person name="Boukhgalter B."/>
            <person name="Bourzgui I."/>
            <person name="Brown A."/>
            <person name="Cahill P."/>
            <person name="Channer S."/>
            <person name="Cheshatsang Y."/>
            <person name="Chuda L."/>
            <person name="Citroen M."/>
            <person name="Collymore A."/>
            <person name="Cooke P."/>
            <person name="Costello M."/>
            <person name="D'Aco K."/>
            <person name="Daza R."/>
            <person name="De Haan G."/>
            <person name="DeGray S."/>
            <person name="DeMaso C."/>
            <person name="Dhargay N."/>
            <person name="Dooley K."/>
            <person name="Dooley E."/>
            <person name="Doricent M."/>
            <person name="Dorje P."/>
            <person name="Dorjee K."/>
            <person name="Dupes A."/>
            <person name="Elong R."/>
            <person name="Falk J."/>
            <person name="Farina A."/>
            <person name="Faro S."/>
            <person name="Ferguson D."/>
            <person name="Fisher S."/>
            <person name="Foley C.D."/>
            <person name="Franke A."/>
            <person name="Friedrich D."/>
            <person name="Gadbois L."/>
            <person name="Gearin G."/>
            <person name="Gearin C.R."/>
            <person name="Giannoukos G."/>
            <person name="Goode T."/>
            <person name="Graham J."/>
            <person name="Grandbois E."/>
            <person name="Grewal S."/>
            <person name="Gyaltsen K."/>
            <person name="Hafez N."/>
            <person name="Hagos B."/>
            <person name="Hall J."/>
            <person name="Henson C."/>
            <person name="Hollinger A."/>
            <person name="Honan T."/>
            <person name="Huard M.D."/>
            <person name="Hughes L."/>
            <person name="Hurhula B."/>
            <person name="Husby M.E."/>
            <person name="Kamat A."/>
            <person name="Kanga B."/>
            <person name="Kashin S."/>
            <person name="Khazanovich D."/>
            <person name="Kisner P."/>
            <person name="Lance K."/>
            <person name="Lara M."/>
            <person name="Lee W."/>
            <person name="Lennon N."/>
            <person name="Letendre F."/>
            <person name="LeVine R."/>
            <person name="Lipovsky A."/>
            <person name="Liu X."/>
            <person name="Liu J."/>
            <person name="Liu S."/>
            <person name="Lokyitsang T."/>
            <person name="Lokyitsang Y."/>
            <person name="Lubonja R."/>
            <person name="Lui A."/>
            <person name="MacDonald P."/>
            <person name="Magnisalis V."/>
            <person name="Maru K."/>
            <person name="Matthews C."/>
            <person name="McCusker W."/>
            <person name="McDonough S."/>
            <person name="Mehta T."/>
            <person name="Meldrim J."/>
            <person name="Meneus L."/>
            <person name="Mihai O."/>
            <person name="Mihalev A."/>
            <person name="Mihova T."/>
            <person name="Mittelman R."/>
            <person name="Mlenga V."/>
            <person name="Montmayeur A."/>
            <person name="Mulrain L."/>
            <person name="Navidi A."/>
            <person name="Naylor J."/>
            <person name="Negash T."/>
            <person name="Nguyen T."/>
            <person name="Nguyen N."/>
            <person name="Nicol R."/>
            <person name="Norbu C."/>
            <person name="Norbu N."/>
            <person name="Novod N."/>
            <person name="O'Neill B."/>
            <person name="Osman S."/>
            <person name="Markiewicz E."/>
            <person name="Oyono O.L."/>
            <person name="Patti C."/>
            <person name="Phunkhang P."/>
            <person name="Pierre F."/>
            <person name="Priest M."/>
            <person name="Raghuraman S."/>
            <person name="Rege F."/>
            <person name="Reyes R."/>
            <person name="Rise C."/>
            <person name="Rogov P."/>
            <person name="Ross K."/>
            <person name="Ryan E."/>
            <person name="Settipalli S."/>
            <person name="Shea T."/>
            <person name="Sherpa N."/>
            <person name="Shi L."/>
            <person name="Shih D."/>
            <person name="Sparrow T."/>
            <person name="Spaulding J."/>
            <person name="Stalker J."/>
            <person name="Stange-Thomann N."/>
            <person name="Stavropoulos S."/>
            <person name="Stone C."/>
            <person name="Strader C."/>
            <person name="Tesfaye S."/>
            <person name="Thomson T."/>
            <person name="Thoulutsang Y."/>
            <person name="Thoulutsang D."/>
            <person name="Topham K."/>
            <person name="Topping I."/>
            <person name="Tsamla T."/>
            <person name="Vassiliev H."/>
            <person name="Vo A."/>
            <person name="Wangchuk T."/>
            <person name="Wangdi T."/>
            <person name="Weiand M."/>
            <person name="Wilkinson J."/>
            <person name="Wilson A."/>
            <person name="Yadav S."/>
            <person name="Young G."/>
            <person name="Yu Q."/>
            <person name="Zembek L."/>
            <person name="Zhong D."/>
            <person name="Zimmer A."/>
            <person name="Zwirko Z."/>
            <person name="Jaffe D.B."/>
            <person name="Alvarez P."/>
            <person name="Brockman W."/>
            <person name="Butler J."/>
            <person name="Chin C."/>
            <person name="Gnerre S."/>
            <person name="Grabherr M."/>
            <person name="Kleber M."/>
            <person name="Mauceli E."/>
            <person name="MacCallum I."/>
        </authorList>
    </citation>
    <scope>NUCLEOTIDE SEQUENCE [LARGE SCALE GENOMIC DNA]</scope>
    <source>
        <strain evidence="2">Tucson 15287-2541.00</strain>
    </source>
</reference>
<dbReference type="EMBL" id="CH916369">
    <property type="protein sequence ID" value="EDV92741.1"/>
    <property type="molecule type" value="Genomic_DNA"/>
</dbReference>
<dbReference type="OrthoDB" id="7751476at2759"/>
<dbReference type="PhylomeDB" id="B4JH50"/>
<protein>
    <submittedName>
        <fullName evidence="1">GH18925</fullName>
    </submittedName>
</protein>
<evidence type="ECO:0000313" key="1">
    <source>
        <dbReference type="EMBL" id="EDV92741.1"/>
    </source>
</evidence>
<dbReference type="InterPro" id="IPR009050">
    <property type="entry name" value="Globin-like_sf"/>
</dbReference>
<dbReference type="OMA" id="VFQLMIN"/>
<dbReference type="InterPro" id="IPR012292">
    <property type="entry name" value="Globin/Proto"/>
</dbReference>
<accession>B4JH50</accession>
<dbReference type="eggNOG" id="ENOG502TB9X">
    <property type="taxonomic scope" value="Eukaryota"/>
</dbReference>
<dbReference type="InterPro" id="IPR044399">
    <property type="entry name" value="Mb-like_M"/>
</dbReference>
<dbReference type="Proteomes" id="UP000001070">
    <property type="component" value="Unassembled WGS sequence"/>
</dbReference>
<dbReference type="FunCoup" id="B4JH50">
    <property type="interactions" value="7"/>
</dbReference>
<gene>
    <name evidence="1" type="primary">Dgri\GH18925</name>
    <name evidence="1" type="ORF">Dgri_GH18925</name>
</gene>
<dbReference type="GO" id="GO:0020037">
    <property type="term" value="F:heme binding"/>
    <property type="evidence" value="ECO:0007669"/>
    <property type="project" value="InterPro"/>
</dbReference>
<dbReference type="KEGG" id="dgr:6564118"/>
<name>B4JH50_DROGR</name>
<evidence type="ECO:0000313" key="2">
    <source>
        <dbReference type="Proteomes" id="UP000001070"/>
    </source>
</evidence>
<dbReference type="HOGENOM" id="CLU_107309_0_0_1"/>
<proteinExistence type="predicted"/>
<sequence length="208" mass="24276">MAENTSKTSLNSKLSSEDESGIDVSTIFPIKLPKLIVGPVYDESGFPLNERLALRQAWKLIKPFERRYGKEIYFTFLMENYTTFDHFRIEGKLDLHRLHGHSLAFMRFISAVIDQNDPVLFQAMLSDNHMTHERCRVLPMHMKMLIEALIAYVLEKLSDVKSAALERGFQRLLEKFQVHFDQLQRSNASFTVYRRTMSKESFALHIDD</sequence>
<keyword evidence="2" id="KW-1185">Reference proteome</keyword>
<dbReference type="InParanoid" id="B4JH50"/>